<proteinExistence type="predicted"/>
<dbReference type="InterPro" id="IPR036610">
    <property type="entry name" value="PEBP-like_sf"/>
</dbReference>
<dbReference type="SUPFAM" id="SSF49777">
    <property type="entry name" value="PEBP-like"/>
    <property type="match status" value="1"/>
</dbReference>
<organism evidence="1 2">
    <name type="scientific">Dillenia turbinata</name>
    <dbReference type="NCBI Taxonomy" id="194707"/>
    <lineage>
        <taxon>Eukaryota</taxon>
        <taxon>Viridiplantae</taxon>
        <taxon>Streptophyta</taxon>
        <taxon>Embryophyta</taxon>
        <taxon>Tracheophyta</taxon>
        <taxon>Spermatophyta</taxon>
        <taxon>Magnoliopsida</taxon>
        <taxon>eudicotyledons</taxon>
        <taxon>Gunneridae</taxon>
        <taxon>Pentapetalae</taxon>
        <taxon>Dilleniales</taxon>
        <taxon>Dilleniaceae</taxon>
        <taxon>Dillenia</taxon>
    </lineage>
</organism>
<evidence type="ECO:0000313" key="1">
    <source>
        <dbReference type="EMBL" id="KAK6936478.1"/>
    </source>
</evidence>
<sequence length="62" mass="6913">MNVIYNSNKQVANGHQLMPSVVGTKPRVEIGGNDMRTAYTLHSSSFLPCLCLESQYLRNSIK</sequence>
<keyword evidence="2" id="KW-1185">Reference proteome</keyword>
<comment type="caution">
    <text evidence="1">The sequence shown here is derived from an EMBL/GenBank/DDBJ whole genome shotgun (WGS) entry which is preliminary data.</text>
</comment>
<reference evidence="1 2" key="1">
    <citation type="submission" date="2023-12" db="EMBL/GenBank/DDBJ databases">
        <title>A high-quality genome assembly for Dillenia turbinata (Dilleniales).</title>
        <authorList>
            <person name="Chanderbali A."/>
        </authorList>
    </citation>
    <scope>NUCLEOTIDE SEQUENCE [LARGE SCALE GENOMIC DNA]</scope>
    <source>
        <strain evidence="1">LSX21</strain>
        <tissue evidence="1">Leaf</tissue>
    </source>
</reference>
<name>A0AAN8VYD2_9MAGN</name>
<accession>A0AAN8VYD2</accession>
<dbReference type="AlphaFoldDB" id="A0AAN8VYD2"/>
<gene>
    <name evidence="1" type="ORF">RJ641_033508</name>
</gene>
<protein>
    <submittedName>
        <fullName evidence="1">Uncharacterized protein</fullName>
    </submittedName>
</protein>
<evidence type="ECO:0000313" key="2">
    <source>
        <dbReference type="Proteomes" id="UP001370490"/>
    </source>
</evidence>
<dbReference type="EMBL" id="JBAMMX010000007">
    <property type="protein sequence ID" value="KAK6936478.1"/>
    <property type="molecule type" value="Genomic_DNA"/>
</dbReference>
<dbReference type="Proteomes" id="UP001370490">
    <property type="component" value="Unassembled WGS sequence"/>
</dbReference>